<evidence type="ECO:0007829" key="17">
    <source>
        <dbReference type="PeptideAtlas" id="O16284"/>
    </source>
</evidence>
<dbReference type="KEGG" id="cel:CELE_F59A7.9"/>
<dbReference type="InterPro" id="IPR001926">
    <property type="entry name" value="TrpB-like_PALP"/>
</dbReference>
<keyword evidence="6 12" id="KW-0808">Transferase</keyword>
<feature type="binding site" evidence="10">
    <location>
        <begin position="182"/>
        <end position="186"/>
    </location>
    <ligand>
        <name>pyridoxal 5'-phosphate</name>
        <dbReference type="ChEBI" id="CHEBI:597326"/>
    </ligand>
</feature>
<dbReference type="InParanoid" id="O16284"/>
<dbReference type="PROSITE" id="PS00901">
    <property type="entry name" value="CYS_SYNTHASE"/>
    <property type="match status" value="1"/>
</dbReference>
<dbReference type="eggNOG" id="KOG1252">
    <property type="taxonomic scope" value="Eukaryota"/>
</dbReference>
<dbReference type="GO" id="GO:0006535">
    <property type="term" value="P:cysteine biosynthetic process from serine"/>
    <property type="evidence" value="ECO:0000318"/>
    <property type="project" value="GO_Central"/>
</dbReference>
<comment type="similarity">
    <text evidence="2 12">Belongs to the cysteine synthase/cystathionine beta-synthase family.</text>
</comment>
<evidence type="ECO:0000313" key="16">
    <source>
        <dbReference type="WormBase" id="F59A7.9"/>
    </source>
</evidence>
<keyword evidence="8 12" id="KW-0198">Cysteine biosynthesis</keyword>
<dbReference type="CDD" id="cd01561">
    <property type="entry name" value="CBS_like"/>
    <property type="match status" value="1"/>
</dbReference>
<evidence type="ECO:0000256" key="6">
    <source>
        <dbReference type="ARBA" id="ARBA00022679"/>
    </source>
</evidence>
<evidence type="ECO:0000256" key="2">
    <source>
        <dbReference type="ARBA" id="ARBA00007103"/>
    </source>
</evidence>
<keyword evidence="17" id="KW-1267">Proteomics identification</keyword>
<dbReference type="Proteomes" id="UP000001940">
    <property type="component" value="Chromosome V"/>
</dbReference>
<dbReference type="InterPro" id="IPR005859">
    <property type="entry name" value="CysK"/>
</dbReference>
<comment type="cofactor">
    <cofactor evidence="1 10 12">
        <name>pyridoxal 5'-phosphate</name>
        <dbReference type="ChEBI" id="CHEBI:597326"/>
    </cofactor>
</comment>
<dbReference type="EMBL" id="BX284605">
    <property type="protein sequence ID" value="CCD72102.1"/>
    <property type="molecule type" value="Genomic_DNA"/>
</dbReference>
<dbReference type="FunFam" id="3.40.50.1100:FF:000197">
    <property type="entry name" value="Os06g0564600 protein"/>
    <property type="match status" value="1"/>
</dbReference>
<dbReference type="STRING" id="6239.F59A7.9.1"/>
<comment type="catalytic activity">
    <reaction evidence="9 12">
        <text>O-acetyl-L-serine + hydrogen sulfide = L-cysteine + acetate</text>
        <dbReference type="Rhea" id="RHEA:14829"/>
        <dbReference type="ChEBI" id="CHEBI:29919"/>
        <dbReference type="ChEBI" id="CHEBI:30089"/>
        <dbReference type="ChEBI" id="CHEBI:35235"/>
        <dbReference type="ChEBI" id="CHEBI:58340"/>
        <dbReference type="EC" id="2.5.1.47"/>
    </reaction>
</comment>
<dbReference type="PeptideAtlas" id="O16284"/>
<dbReference type="PhylomeDB" id="O16284"/>
<dbReference type="SUPFAM" id="SSF53686">
    <property type="entry name" value="Tryptophan synthase beta subunit-like PLP-dependent enzymes"/>
    <property type="match status" value="1"/>
</dbReference>
<evidence type="ECO:0000313" key="15">
    <source>
        <dbReference type="Proteomes" id="UP000001940"/>
    </source>
</evidence>
<keyword evidence="7 10" id="KW-0663">Pyridoxal phosphate</keyword>
<dbReference type="FunCoup" id="O16284">
    <property type="interactions" value="252"/>
</dbReference>
<evidence type="ECO:0000256" key="3">
    <source>
        <dbReference type="ARBA" id="ARBA00011738"/>
    </source>
</evidence>
<evidence type="ECO:0000256" key="1">
    <source>
        <dbReference type="ARBA" id="ARBA00001933"/>
    </source>
</evidence>
<gene>
    <name evidence="14 16" type="primary">cysl-4</name>
    <name evidence="14" type="ORF">CELE_F59A7.9</name>
    <name evidence="16" type="ORF">F59A7.9</name>
</gene>
<evidence type="ECO:0000256" key="10">
    <source>
        <dbReference type="PIRSR" id="PIRSR605856-50"/>
    </source>
</evidence>
<evidence type="ECO:0000256" key="8">
    <source>
        <dbReference type="ARBA" id="ARBA00023192"/>
    </source>
</evidence>
<organism evidence="14 15">
    <name type="scientific">Caenorhabditis elegans</name>
    <dbReference type="NCBI Taxonomy" id="6239"/>
    <lineage>
        <taxon>Eukaryota</taxon>
        <taxon>Metazoa</taxon>
        <taxon>Ecdysozoa</taxon>
        <taxon>Nematoda</taxon>
        <taxon>Chromadorea</taxon>
        <taxon>Rhabditida</taxon>
        <taxon>Rhabditina</taxon>
        <taxon>Rhabditomorpha</taxon>
        <taxon>Rhabditoidea</taxon>
        <taxon>Rhabditidae</taxon>
        <taxon>Peloderinae</taxon>
        <taxon>Caenorhabditis</taxon>
    </lineage>
</organism>
<dbReference type="PIR" id="H88961">
    <property type="entry name" value="H88961"/>
</dbReference>
<reference evidence="14 15" key="1">
    <citation type="journal article" date="1998" name="Science">
        <title>Genome sequence of the nematode C. elegans: a platform for investigating biology.</title>
        <authorList>
            <consortium name="The C. elegans sequencing consortium"/>
            <person name="Sulson J.E."/>
            <person name="Waterston R."/>
        </authorList>
    </citation>
    <scope>NUCLEOTIDE SEQUENCE [LARGE SCALE GENOMIC DNA]</scope>
    <source>
        <strain evidence="14 15">Bristol N2</strain>
    </source>
</reference>
<dbReference type="NCBIfam" id="TIGR01136">
    <property type="entry name" value="cysKM"/>
    <property type="match status" value="1"/>
</dbReference>
<dbReference type="InterPro" id="IPR050214">
    <property type="entry name" value="Cys_Synth/Cystath_Beta-Synth"/>
</dbReference>
<accession>O16284</accession>
<feature type="modified residue" description="N6-(pyridoxal phosphate)lysine" evidence="11">
    <location>
        <position position="47"/>
    </location>
</feature>
<evidence type="ECO:0000256" key="4">
    <source>
        <dbReference type="ARBA" id="ARBA00012681"/>
    </source>
</evidence>
<evidence type="ECO:0000256" key="5">
    <source>
        <dbReference type="ARBA" id="ARBA00022605"/>
    </source>
</evidence>
<name>O16284_CAEEL</name>
<evidence type="ECO:0000256" key="11">
    <source>
        <dbReference type="PIRSR" id="PIRSR605856-51"/>
    </source>
</evidence>
<comment type="subunit">
    <text evidence="3">Homodimer.</text>
</comment>
<evidence type="ECO:0000256" key="7">
    <source>
        <dbReference type="ARBA" id="ARBA00022898"/>
    </source>
</evidence>
<dbReference type="GO" id="GO:0004124">
    <property type="term" value="F:cysteine synthase activity"/>
    <property type="evidence" value="ECO:0000318"/>
    <property type="project" value="GO_Central"/>
</dbReference>
<dbReference type="InterPro" id="IPR036052">
    <property type="entry name" value="TrpB-like_PALP_sf"/>
</dbReference>
<dbReference type="Bgee" id="WBGene00019096">
    <property type="expression patterns" value="Expressed in adult organism and 1 other cell type or tissue"/>
</dbReference>
<dbReference type="HOGENOM" id="CLU_021018_1_0_1"/>
<dbReference type="WormBase" id="F59A7.9">
    <property type="protein sequence ID" value="CE11452"/>
    <property type="gene ID" value="WBGene00019096"/>
    <property type="gene designation" value="cysl-4"/>
</dbReference>
<dbReference type="Gene3D" id="3.40.50.1100">
    <property type="match status" value="2"/>
</dbReference>
<dbReference type="CTD" id="186587"/>
<dbReference type="InterPro" id="IPR005856">
    <property type="entry name" value="Cys_synth"/>
</dbReference>
<evidence type="ECO:0000313" key="14">
    <source>
        <dbReference type="EMBL" id="CCD72102.1"/>
    </source>
</evidence>
<evidence type="ECO:0000259" key="13">
    <source>
        <dbReference type="Pfam" id="PF00291"/>
    </source>
</evidence>
<feature type="binding site" evidence="10">
    <location>
        <position position="78"/>
    </location>
    <ligand>
        <name>pyridoxal 5'-phosphate</name>
        <dbReference type="ChEBI" id="CHEBI:597326"/>
    </ligand>
</feature>
<feature type="domain" description="Tryptophan synthase beta chain-like PALP" evidence="13">
    <location>
        <begin position="13"/>
        <end position="293"/>
    </location>
</feature>
<evidence type="ECO:0000256" key="9">
    <source>
        <dbReference type="ARBA" id="ARBA00047931"/>
    </source>
</evidence>
<dbReference type="NCBIfam" id="TIGR01139">
    <property type="entry name" value="cysK"/>
    <property type="match status" value="1"/>
</dbReference>
<dbReference type="UCSC" id="F59A7.9">
    <property type="organism name" value="c. elegans"/>
</dbReference>
<dbReference type="AGR" id="WB:WBGene00019096"/>
<dbReference type="AlphaFoldDB" id="O16284"/>
<protein>
    <recommendedName>
        <fullName evidence="4 12">Cysteine synthase</fullName>
        <ecNumber evidence="4 12">2.5.1.47</ecNumber>
    </recommendedName>
</protein>
<dbReference type="FunFam" id="3.40.50.1100:FF:000002">
    <property type="entry name" value="Cysteine synthase"/>
    <property type="match status" value="1"/>
</dbReference>
<keyword evidence="15" id="KW-1185">Reference proteome</keyword>
<dbReference type="PaxDb" id="6239-F59A7.9"/>
<dbReference type="EC" id="2.5.1.47" evidence="4 12"/>
<dbReference type="SMR" id="O16284"/>
<dbReference type="Pfam" id="PF00291">
    <property type="entry name" value="PALP"/>
    <property type="match status" value="1"/>
</dbReference>
<keyword evidence="5 12" id="KW-0028">Amino-acid biosynthesis</keyword>
<proteinExistence type="evidence at protein level"/>
<sequence>MSRELMVHDSGDTVGNTPLVLLRNITKGLDARIAVKIEYLNPSCSVKDRIAKTMVDDAEKAGKIVPGKTVLVEGTSGNLGIALAHIGRIRGYKVILVMTTAMSIERRAMLRAYGAEVILSDPAEGHPGIVKKIEMLVSKLPDAYCLDQFSNPSNPAAHYRTTGPEIWKQTQGKVDMVCFGVGSGGTVTGVGRYLRAQKQNIGVYPVEPFESSVLSGFPRGPHKIHGIGAGLIPGNVDRSLFTEVFRVKSEDAMKMARRLADEEAILGGISSGANVVAAVELARRPENIGKLIVTTVNSFAERYFSTELYSTLLSEVSKLPISTDEQAVEIAKKYLGL</sequence>
<dbReference type="OrthoDB" id="10259545at2759"/>
<evidence type="ECO:0000256" key="12">
    <source>
        <dbReference type="RuleBase" id="RU003985"/>
    </source>
</evidence>
<dbReference type="GeneID" id="186587"/>
<dbReference type="GO" id="GO:0005737">
    <property type="term" value="C:cytoplasm"/>
    <property type="evidence" value="ECO:0000318"/>
    <property type="project" value="GO_Central"/>
</dbReference>
<dbReference type="PANTHER" id="PTHR10314">
    <property type="entry name" value="CYSTATHIONINE BETA-SYNTHASE"/>
    <property type="match status" value="1"/>
</dbReference>
<dbReference type="OMA" id="CCIVADH"/>
<dbReference type="InterPro" id="IPR001216">
    <property type="entry name" value="P-phosphate_BS"/>
</dbReference>
<feature type="binding site" evidence="10">
    <location>
        <position position="270"/>
    </location>
    <ligand>
        <name>pyridoxal 5'-phosphate</name>
        <dbReference type="ChEBI" id="CHEBI:597326"/>
    </ligand>
</feature>
<dbReference type="RefSeq" id="NP_503547.1">
    <property type="nucleotide sequence ID" value="NM_071146.2"/>
</dbReference>